<sequence>MAAGEVPTEGEFGARTTRMKIRVKLITTSALSSLSHPPSPLFLRMDPWNLSTSKLLSKQVAYPSHLYAEEIPNMGNSSGVTKEPTGSQMTILYGGQVVVFDDIQADKAKDIMSFAIKGMSQNQNDYAYSFPAAISATSSRPFPFLMSIIPSIANTSVQEHPQAPSKSVICDLPLARKASLHRFLEKRKDRIAARAPYQTSKQMAALNKPSESMPWLTLAPKSPQDESDSDSSSSFVKKIAVSYEPWKLHSDEKEDFVVVVI</sequence>
<dbReference type="GO" id="GO:0031347">
    <property type="term" value="P:regulation of defense response"/>
    <property type="evidence" value="ECO:0007669"/>
    <property type="project" value="UniProtKB-UniRule"/>
</dbReference>
<comment type="subcellular location">
    <subcellularLocation>
        <location evidence="2">Nucleus</location>
    </subcellularLocation>
</comment>
<evidence type="ECO:0000313" key="5">
    <source>
        <dbReference type="EMBL" id="CAJ1928753.1"/>
    </source>
</evidence>
<accession>A0AA86S091</accession>
<dbReference type="InterPro" id="IPR040390">
    <property type="entry name" value="TIFY/JAZ"/>
</dbReference>
<dbReference type="AlphaFoldDB" id="A0AA86S091"/>
<reference evidence="5" key="1">
    <citation type="submission" date="2023-10" db="EMBL/GenBank/DDBJ databases">
        <authorList>
            <person name="Domelevo Entfellner J.-B."/>
        </authorList>
    </citation>
    <scope>NUCLEOTIDE SEQUENCE</scope>
</reference>
<dbReference type="Proteomes" id="UP001189624">
    <property type="component" value="Chromosome 2"/>
</dbReference>
<evidence type="ECO:0000256" key="3">
    <source>
        <dbReference type="SAM" id="MobiDB-lite"/>
    </source>
</evidence>
<evidence type="ECO:0000259" key="4">
    <source>
        <dbReference type="PROSITE" id="PS51320"/>
    </source>
</evidence>
<feature type="domain" description="Tify" evidence="4">
    <location>
        <begin position="82"/>
        <end position="117"/>
    </location>
</feature>
<dbReference type="PROSITE" id="PS51320">
    <property type="entry name" value="TIFY"/>
    <property type="match status" value="1"/>
</dbReference>
<comment type="similarity">
    <text evidence="1 2">Belongs to the TIFY/JAZ family.</text>
</comment>
<feature type="region of interest" description="Disordered" evidence="3">
    <location>
        <begin position="213"/>
        <end position="232"/>
    </location>
</feature>
<dbReference type="Gramene" id="rna-AYBTSS11_LOCUS4306">
    <property type="protein sequence ID" value="CAJ1928753.1"/>
    <property type="gene ID" value="gene-AYBTSS11_LOCUS4306"/>
</dbReference>
<comment type="domain">
    <text evidence="2">The jas domain is required for interaction with COI1.</text>
</comment>
<organism evidence="5 6">
    <name type="scientific">Sphenostylis stenocarpa</name>
    <dbReference type="NCBI Taxonomy" id="92480"/>
    <lineage>
        <taxon>Eukaryota</taxon>
        <taxon>Viridiplantae</taxon>
        <taxon>Streptophyta</taxon>
        <taxon>Embryophyta</taxon>
        <taxon>Tracheophyta</taxon>
        <taxon>Spermatophyta</taxon>
        <taxon>Magnoliopsida</taxon>
        <taxon>eudicotyledons</taxon>
        <taxon>Gunneridae</taxon>
        <taxon>Pentapetalae</taxon>
        <taxon>rosids</taxon>
        <taxon>fabids</taxon>
        <taxon>Fabales</taxon>
        <taxon>Fabaceae</taxon>
        <taxon>Papilionoideae</taxon>
        <taxon>50 kb inversion clade</taxon>
        <taxon>NPAAA clade</taxon>
        <taxon>indigoferoid/millettioid clade</taxon>
        <taxon>Phaseoleae</taxon>
        <taxon>Sphenostylis</taxon>
    </lineage>
</organism>
<keyword evidence="6" id="KW-1185">Reference proteome</keyword>
<dbReference type="SMART" id="SM00979">
    <property type="entry name" value="TIFY"/>
    <property type="match status" value="1"/>
</dbReference>
<protein>
    <recommendedName>
        <fullName evidence="2">Protein TIFY</fullName>
    </recommendedName>
    <alternativeName>
        <fullName evidence="2">Jasmonate ZIM domain-containing protein</fullName>
    </alternativeName>
</protein>
<dbReference type="GO" id="GO:0005634">
    <property type="term" value="C:nucleus"/>
    <property type="evidence" value="ECO:0007669"/>
    <property type="project" value="UniProtKB-SubCell"/>
</dbReference>
<dbReference type="GO" id="GO:2000022">
    <property type="term" value="P:regulation of jasmonic acid mediated signaling pathway"/>
    <property type="evidence" value="ECO:0007669"/>
    <property type="project" value="UniProtKB-UniRule"/>
</dbReference>
<keyword evidence="2" id="KW-1184">Jasmonic acid signaling pathway</keyword>
<dbReference type="InterPro" id="IPR018467">
    <property type="entry name" value="CCT_CS"/>
</dbReference>
<dbReference type="Pfam" id="PF09425">
    <property type="entry name" value="Jas_motif"/>
    <property type="match status" value="1"/>
</dbReference>
<keyword evidence="2" id="KW-0539">Nucleus</keyword>
<gene>
    <name evidence="5" type="ORF">AYBTSS11_LOCUS4306</name>
</gene>
<dbReference type="GO" id="GO:0009611">
    <property type="term" value="P:response to wounding"/>
    <property type="evidence" value="ECO:0007669"/>
    <property type="project" value="UniProtKB-UniRule"/>
</dbReference>
<dbReference type="EMBL" id="OY731399">
    <property type="protein sequence ID" value="CAJ1928753.1"/>
    <property type="molecule type" value="Genomic_DNA"/>
</dbReference>
<dbReference type="PANTHER" id="PTHR33077:SF140">
    <property type="entry name" value="PROTEIN TIFY 10B"/>
    <property type="match status" value="1"/>
</dbReference>
<evidence type="ECO:0000313" key="6">
    <source>
        <dbReference type="Proteomes" id="UP001189624"/>
    </source>
</evidence>
<dbReference type="Pfam" id="PF06200">
    <property type="entry name" value="tify"/>
    <property type="match status" value="1"/>
</dbReference>
<dbReference type="InterPro" id="IPR010399">
    <property type="entry name" value="Tify_dom"/>
</dbReference>
<evidence type="ECO:0000256" key="2">
    <source>
        <dbReference type="RuleBase" id="RU369065"/>
    </source>
</evidence>
<name>A0AA86S091_9FABA</name>
<comment type="function">
    <text evidence="2">Repressor of jasmonate responses.</text>
</comment>
<evidence type="ECO:0000256" key="1">
    <source>
        <dbReference type="ARBA" id="ARBA00008614"/>
    </source>
</evidence>
<proteinExistence type="inferred from homology"/>
<dbReference type="PANTHER" id="PTHR33077">
    <property type="entry name" value="PROTEIN TIFY 4A-RELATED-RELATED"/>
    <property type="match status" value="1"/>
</dbReference>